<feature type="signal peptide" evidence="10">
    <location>
        <begin position="1"/>
        <end position="30"/>
    </location>
</feature>
<feature type="active site" description="Acyl-ester intermediate" evidence="7">
    <location>
        <position position="174"/>
    </location>
</feature>
<dbReference type="GO" id="GO:0009252">
    <property type="term" value="P:peptidoglycan biosynthetic process"/>
    <property type="evidence" value="ECO:0007669"/>
    <property type="project" value="UniProtKB-KW"/>
</dbReference>
<reference evidence="13 14" key="1">
    <citation type="submission" date="2019-02" db="EMBL/GenBank/DDBJ databases">
        <title>Deep-cultivation of Planctomycetes and their phenomic and genomic characterization uncovers novel biology.</title>
        <authorList>
            <person name="Wiegand S."/>
            <person name="Jogler M."/>
            <person name="Boedeker C."/>
            <person name="Pinto D."/>
            <person name="Vollmers J."/>
            <person name="Rivas-Marin E."/>
            <person name="Kohn T."/>
            <person name="Peeters S.H."/>
            <person name="Heuer A."/>
            <person name="Rast P."/>
            <person name="Oberbeckmann S."/>
            <person name="Bunk B."/>
            <person name="Jeske O."/>
            <person name="Meyerdierks A."/>
            <person name="Storesund J.E."/>
            <person name="Kallscheuer N."/>
            <person name="Luecker S."/>
            <person name="Lage O.M."/>
            <person name="Pohl T."/>
            <person name="Merkel B.J."/>
            <person name="Hornburger P."/>
            <person name="Mueller R.-W."/>
            <person name="Bruemmer F."/>
            <person name="Labrenz M."/>
            <person name="Spormann A.M."/>
            <person name="Op den Camp H."/>
            <person name="Overmann J."/>
            <person name="Amann R."/>
            <person name="Jetten M.S.M."/>
            <person name="Mascher T."/>
            <person name="Medema M.H."/>
            <person name="Devos D.P."/>
            <person name="Kaster A.-K."/>
            <person name="Ovreas L."/>
            <person name="Rohde M."/>
            <person name="Galperin M.Y."/>
            <person name="Jogler C."/>
        </authorList>
    </citation>
    <scope>NUCLEOTIDE SEQUENCE [LARGE SCALE GENOMIC DNA]</scope>
    <source>
        <strain evidence="13 14">K23_9</strain>
    </source>
</reference>
<dbReference type="EC" id="3.4.16.4" evidence="13"/>
<gene>
    <name evidence="13" type="ORF">K239x_58810</name>
</gene>
<feature type="domain" description="Peptidoglycan binding-like" evidence="12">
    <location>
        <begin position="53"/>
        <end position="110"/>
    </location>
</feature>
<keyword evidence="13" id="KW-0121">Carboxypeptidase</keyword>
<evidence type="ECO:0000256" key="5">
    <source>
        <dbReference type="ARBA" id="ARBA00022984"/>
    </source>
</evidence>
<dbReference type="RefSeq" id="WP_145421758.1">
    <property type="nucleotide sequence ID" value="NZ_CP036526.1"/>
</dbReference>
<comment type="similarity">
    <text evidence="1 9">Belongs to the peptidase S11 family.</text>
</comment>
<dbReference type="PANTHER" id="PTHR21581">
    <property type="entry name" value="D-ALANYL-D-ALANINE CARBOXYPEPTIDASE"/>
    <property type="match status" value="1"/>
</dbReference>
<keyword evidence="3 13" id="KW-0378">Hydrolase</keyword>
<keyword evidence="13" id="KW-0645">Protease</keyword>
<dbReference type="GO" id="GO:0008360">
    <property type="term" value="P:regulation of cell shape"/>
    <property type="evidence" value="ECO:0007669"/>
    <property type="project" value="UniProtKB-KW"/>
</dbReference>
<dbReference type="GO" id="GO:0009002">
    <property type="term" value="F:serine-type D-Ala-D-Ala carboxypeptidase activity"/>
    <property type="evidence" value="ECO:0007669"/>
    <property type="project" value="UniProtKB-EC"/>
</dbReference>
<protein>
    <submittedName>
        <fullName evidence="13">D-alanyl-D-alanine carboxypeptidase</fullName>
        <ecNumber evidence="13">3.4.16.4</ecNumber>
    </submittedName>
</protein>
<dbReference type="GO" id="GO:0006508">
    <property type="term" value="P:proteolysis"/>
    <property type="evidence" value="ECO:0007669"/>
    <property type="project" value="InterPro"/>
</dbReference>
<dbReference type="AlphaFoldDB" id="A0A517P3A9"/>
<evidence type="ECO:0000256" key="9">
    <source>
        <dbReference type="RuleBase" id="RU004016"/>
    </source>
</evidence>
<proteinExistence type="inferred from homology"/>
<dbReference type="GO" id="GO:0071555">
    <property type="term" value="P:cell wall organization"/>
    <property type="evidence" value="ECO:0007669"/>
    <property type="project" value="UniProtKB-KW"/>
</dbReference>
<evidence type="ECO:0000259" key="12">
    <source>
        <dbReference type="Pfam" id="PF01471"/>
    </source>
</evidence>
<feature type="chain" id="PRO_5021765247" evidence="10">
    <location>
        <begin position="31"/>
        <end position="429"/>
    </location>
</feature>
<evidence type="ECO:0000256" key="7">
    <source>
        <dbReference type="PIRSR" id="PIRSR618044-1"/>
    </source>
</evidence>
<dbReference type="InterPro" id="IPR036366">
    <property type="entry name" value="PGBDSf"/>
</dbReference>
<sequence length="429" mass="46126" precursor="true">MMCLSATRCVSFAFVSLSLLSLSCVGQVVAEKAVPQGAESSDDRGVLRKGEVGTLVEALQRTLNDRLDADDEVSIDGDFGPATEAAVQAFQIKSGLDATGVVNAATWKALGKLRFLPDLVADPEVIAAQKLPVMPRDSLDGPPFVTCKAWAIGDGETGQLRSGENETVGLPMASTTKIMTAYLVLRLAEQDSQIVDEKIAFSRKADLTRGSTSGVREGESLSVDELMYGLMLPSGNDASVALAEHFGERVLEMCGGTSQQDSAYRQFVRAMNRMADQLGMDATEFQNTHGLSKENHVSSASDLLKLAAAAMKVKRFRDVVSTRQRGCTLKTADGDRRNVLWKNTNRLLGTAGYVGVKTGTTSDAGSCLVSMVRRDGQSRIVVVLGATSSDARYVDTRNLFRWEWQAIAADSANLDQRSPRSPVSSAKDR</sequence>
<dbReference type="EMBL" id="CP036526">
    <property type="protein sequence ID" value="QDT13861.1"/>
    <property type="molecule type" value="Genomic_DNA"/>
</dbReference>
<dbReference type="Pfam" id="PF00768">
    <property type="entry name" value="Peptidase_S11"/>
    <property type="match status" value="1"/>
</dbReference>
<keyword evidence="5" id="KW-0573">Peptidoglycan synthesis</keyword>
<keyword evidence="6" id="KW-0961">Cell wall biogenesis/degradation</keyword>
<organism evidence="13 14">
    <name type="scientific">Stieleria marina</name>
    <dbReference type="NCBI Taxonomy" id="1930275"/>
    <lineage>
        <taxon>Bacteria</taxon>
        <taxon>Pseudomonadati</taxon>
        <taxon>Planctomycetota</taxon>
        <taxon>Planctomycetia</taxon>
        <taxon>Pirellulales</taxon>
        <taxon>Pirellulaceae</taxon>
        <taxon>Stieleria</taxon>
    </lineage>
</organism>
<keyword evidence="14" id="KW-1185">Reference proteome</keyword>
<keyword evidence="4" id="KW-0133">Cell shape</keyword>
<dbReference type="InterPro" id="IPR036365">
    <property type="entry name" value="PGBD-like_sf"/>
</dbReference>
<evidence type="ECO:0000256" key="6">
    <source>
        <dbReference type="ARBA" id="ARBA00023316"/>
    </source>
</evidence>
<evidence type="ECO:0000313" key="13">
    <source>
        <dbReference type="EMBL" id="QDT13861.1"/>
    </source>
</evidence>
<feature type="domain" description="Peptidase S11 D-alanyl-D-alanine carboxypeptidase A N-terminal" evidence="11">
    <location>
        <begin position="143"/>
        <end position="387"/>
    </location>
</feature>
<dbReference type="PRINTS" id="PR00725">
    <property type="entry name" value="DADACBPTASE1"/>
</dbReference>
<evidence type="ECO:0000313" key="14">
    <source>
        <dbReference type="Proteomes" id="UP000319817"/>
    </source>
</evidence>
<dbReference type="Gene3D" id="1.10.101.10">
    <property type="entry name" value="PGBD-like superfamily/PGBD"/>
    <property type="match status" value="1"/>
</dbReference>
<accession>A0A517P3A9</accession>
<evidence type="ECO:0000256" key="1">
    <source>
        <dbReference type="ARBA" id="ARBA00007164"/>
    </source>
</evidence>
<evidence type="ECO:0000256" key="8">
    <source>
        <dbReference type="PIRSR" id="PIRSR618044-2"/>
    </source>
</evidence>
<dbReference type="SUPFAM" id="SSF56601">
    <property type="entry name" value="beta-lactamase/transpeptidase-like"/>
    <property type="match status" value="1"/>
</dbReference>
<evidence type="ECO:0000256" key="3">
    <source>
        <dbReference type="ARBA" id="ARBA00022801"/>
    </source>
</evidence>
<feature type="active site" evidence="7">
    <location>
        <position position="234"/>
    </location>
</feature>
<dbReference type="Proteomes" id="UP000319817">
    <property type="component" value="Chromosome"/>
</dbReference>
<dbReference type="InterPro" id="IPR018044">
    <property type="entry name" value="Peptidase_S11"/>
</dbReference>
<dbReference type="Pfam" id="PF01471">
    <property type="entry name" value="PG_binding_1"/>
    <property type="match status" value="1"/>
</dbReference>
<evidence type="ECO:0000259" key="11">
    <source>
        <dbReference type="Pfam" id="PF00768"/>
    </source>
</evidence>
<keyword evidence="2 10" id="KW-0732">Signal</keyword>
<dbReference type="InterPro" id="IPR012338">
    <property type="entry name" value="Beta-lactam/transpept-like"/>
</dbReference>
<dbReference type="OrthoDB" id="9791132at2"/>
<dbReference type="Gene3D" id="3.40.710.10">
    <property type="entry name" value="DD-peptidase/beta-lactamase superfamily"/>
    <property type="match status" value="1"/>
</dbReference>
<name>A0A517P3A9_9BACT</name>
<evidence type="ECO:0000256" key="10">
    <source>
        <dbReference type="SAM" id="SignalP"/>
    </source>
</evidence>
<dbReference type="InterPro" id="IPR002477">
    <property type="entry name" value="Peptidoglycan-bd-like"/>
</dbReference>
<dbReference type="PANTHER" id="PTHR21581:SF33">
    <property type="entry name" value="D-ALANYL-D-ALANINE CARBOXYPEPTIDASE DACB"/>
    <property type="match status" value="1"/>
</dbReference>
<dbReference type="InterPro" id="IPR001967">
    <property type="entry name" value="Peptidase_S11_N"/>
</dbReference>
<evidence type="ECO:0000256" key="2">
    <source>
        <dbReference type="ARBA" id="ARBA00022729"/>
    </source>
</evidence>
<dbReference type="SUPFAM" id="SSF47090">
    <property type="entry name" value="PGBD-like"/>
    <property type="match status" value="1"/>
</dbReference>
<evidence type="ECO:0000256" key="4">
    <source>
        <dbReference type="ARBA" id="ARBA00022960"/>
    </source>
</evidence>
<feature type="active site" description="Proton acceptor" evidence="7">
    <location>
        <position position="177"/>
    </location>
</feature>
<feature type="binding site" evidence="8">
    <location>
        <position position="357"/>
    </location>
    <ligand>
        <name>substrate</name>
    </ligand>
</feature>